<sequence length="248" mass="28154">MNTTTLNLTEANFDNLTAYWAETSKLYKMHFAGEDFSYCVNLDAEWPNRVWLHQPLTPALLQAVKEKIQGLPQPMVVPYVHQPNQDADKVFAAQGFRVAFEQIGMSLKLGNTYPHQQTRVILKPVTHSNEATLWSELFEQAFGYYISPKFVANHPKNAQFFTVYNHTNEPVGTAMLYRTQKNIAGIHMVGITPNMRRQGYAEAIMHEVLQLATVQQLEYATLQASAMGKGLYLKLGFAEGFVMKSYIL</sequence>
<gene>
    <name evidence="2" type="ORF">M23134_03438</name>
</gene>
<dbReference type="InterPro" id="IPR000182">
    <property type="entry name" value="GNAT_dom"/>
</dbReference>
<feature type="domain" description="N-acetyltransferase" evidence="1">
    <location>
        <begin position="120"/>
        <end position="248"/>
    </location>
</feature>
<evidence type="ECO:0000259" key="1">
    <source>
        <dbReference type="PROSITE" id="PS51186"/>
    </source>
</evidence>
<proteinExistence type="predicted"/>
<dbReference type="Proteomes" id="UP000004095">
    <property type="component" value="Unassembled WGS sequence"/>
</dbReference>
<dbReference type="AlphaFoldDB" id="A1ZMZ6"/>
<dbReference type="SUPFAM" id="SSF55729">
    <property type="entry name" value="Acyl-CoA N-acyltransferases (Nat)"/>
    <property type="match status" value="1"/>
</dbReference>
<dbReference type="OrthoDB" id="1096234at2"/>
<accession>A1ZMZ6</accession>
<dbReference type="eggNOG" id="COG0456">
    <property type="taxonomic scope" value="Bacteria"/>
</dbReference>
<dbReference type="CDD" id="cd04301">
    <property type="entry name" value="NAT_SF"/>
    <property type="match status" value="1"/>
</dbReference>
<dbReference type="InterPro" id="IPR016181">
    <property type="entry name" value="Acyl_CoA_acyltransferase"/>
</dbReference>
<evidence type="ECO:0000313" key="2">
    <source>
        <dbReference type="EMBL" id="EAY28177.1"/>
    </source>
</evidence>
<reference evidence="2 3" key="1">
    <citation type="submission" date="2007-01" db="EMBL/GenBank/DDBJ databases">
        <authorList>
            <person name="Haygood M."/>
            <person name="Podell S."/>
            <person name="Anderson C."/>
            <person name="Hopkinson B."/>
            <person name="Roe K."/>
            <person name="Barbeau K."/>
            <person name="Gaasterland T."/>
            <person name="Ferriera S."/>
            <person name="Johnson J."/>
            <person name="Kravitz S."/>
            <person name="Beeson K."/>
            <person name="Sutton G."/>
            <person name="Rogers Y.-H."/>
            <person name="Friedman R."/>
            <person name="Frazier M."/>
            <person name="Venter J.C."/>
        </authorList>
    </citation>
    <scope>NUCLEOTIDE SEQUENCE [LARGE SCALE GENOMIC DNA]</scope>
    <source>
        <strain evidence="2 3">ATCC 23134</strain>
    </source>
</reference>
<dbReference type="EMBL" id="AAWS01000017">
    <property type="protein sequence ID" value="EAY28177.1"/>
    <property type="molecule type" value="Genomic_DNA"/>
</dbReference>
<dbReference type="Gene3D" id="3.40.630.30">
    <property type="match status" value="1"/>
</dbReference>
<evidence type="ECO:0000313" key="3">
    <source>
        <dbReference type="Proteomes" id="UP000004095"/>
    </source>
</evidence>
<comment type="caution">
    <text evidence="2">The sequence shown here is derived from an EMBL/GenBank/DDBJ whole genome shotgun (WGS) entry which is preliminary data.</text>
</comment>
<keyword evidence="2" id="KW-0808">Transferase</keyword>
<protein>
    <submittedName>
        <fullName evidence="2">Acetyltransferase, gnat family</fullName>
    </submittedName>
</protein>
<organism evidence="2 3">
    <name type="scientific">Microscilla marina ATCC 23134</name>
    <dbReference type="NCBI Taxonomy" id="313606"/>
    <lineage>
        <taxon>Bacteria</taxon>
        <taxon>Pseudomonadati</taxon>
        <taxon>Bacteroidota</taxon>
        <taxon>Cytophagia</taxon>
        <taxon>Cytophagales</taxon>
        <taxon>Microscillaceae</taxon>
        <taxon>Microscilla</taxon>
    </lineage>
</organism>
<dbReference type="PROSITE" id="PS51186">
    <property type="entry name" value="GNAT"/>
    <property type="match status" value="1"/>
</dbReference>
<name>A1ZMZ6_MICM2</name>
<keyword evidence="3" id="KW-1185">Reference proteome</keyword>
<dbReference type="RefSeq" id="WP_002698318.1">
    <property type="nucleotide sequence ID" value="NZ_AAWS01000017.1"/>
</dbReference>
<dbReference type="Pfam" id="PF00583">
    <property type="entry name" value="Acetyltransf_1"/>
    <property type="match status" value="1"/>
</dbReference>
<dbReference type="GO" id="GO:0016747">
    <property type="term" value="F:acyltransferase activity, transferring groups other than amino-acyl groups"/>
    <property type="evidence" value="ECO:0007669"/>
    <property type="project" value="InterPro"/>
</dbReference>